<keyword evidence="7" id="KW-1185">Reference proteome</keyword>
<dbReference type="STRING" id="5486.A0A367XN19"/>
<feature type="domain" description="Asparagine synthetase" evidence="4">
    <location>
        <begin position="517"/>
        <end position="605"/>
    </location>
</feature>
<proteinExistence type="predicted"/>
<dbReference type="SUPFAM" id="SSF52402">
    <property type="entry name" value="Adenine nucleotide alpha hydrolases-like"/>
    <property type="match status" value="1"/>
</dbReference>
<keyword evidence="3" id="KW-0315">Glutamine amidotransferase</keyword>
<dbReference type="Gene3D" id="3.40.50.620">
    <property type="entry name" value="HUPs"/>
    <property type="match status" value="1"/>
</dbReference>
<dbReference type="Proteomes" id="UP000253472">
    <property type="component" value="Unassembled WGS sequence"/>
</dbReference>
<comment type="caution">
    <text evidence="6">The sequence shown here is derived from an EMBL/GenBank/DDBJ whole genome shotgun (WGS) entry which is preliminary data.</text>
</comment>
<dbReference type="Pfam" id="PF00733">
    <property type="entry name" value="Asn_synthase"/>
    <property type="match status" value="2"/>
</dbReference>
<organism evidence="6 7">
    <name type="scientific">Candida viswanathii</name>
    <dbReference type="NCBI Taxonomy" id="5486"/>
    <lineage>
        <taxon>Eukaryota</taxon>
        <taxon>Fungi</taxon>
        <taxon>Dikarya</taxon>
        <taxon>Ascomycota</taxon>
        <taxon>Saccharomycotina</taxon>
        <taxon>Pichiomycetes</taxon>
        <taxon>Debaryomycetaceae</taxon>
        <taxon>Candida/Lodderomyces clade</taxon>
        <taxon>Candida</taxon>
    </lineage>
</organism>
<evidence type="ECO:0000313" key="6">
    <source>
        <dbReference type="EMBL" id="RCK55043.1"/>
    </source>
</evidence>
<dbReference type="GO" id="GO:0006529">
    <property type="term" value="P:asparagine biosynthetic process"/>
    <property type="evidence" value="ECO:0007669"/>
    <property type="project" value="UniProtKB-KW"/>
</dbReference>
<accession>A0A367XN19</accession>
<dbReference type="InterPro" id="IPR017932">
    <property type="entry name" value="GATase_2_dom"/>
</dbReference>
<evidence type="ECO:0000259" key="4">
    <source>
        <dbReference type="Pfam" id="PF00733"/>
    </source>
</evidence>
<dbReference type="AlphaFoldDB" id="A0A367XN19"/>
<gene>
    <name evidence="6" type="ORF">Cantr_04365</name>
</gene>
<dbReference type="EMBL" id="QLNQ01000030">
    <property type="protein sequence ID" value="RCK55043.1"/>
    <property type="molecule type" value="Genomic_DNA"/>
</dbReference>
<evidence type="ECO:0000256" key="1">
    <source>
        <dbReference type="ARBA" id="ARBA00022605"/>
    </source>
</evidence>
<dbReference type="InterPro" id="IPR051857">
    <property type="entry name" value="Asn_synthetase_domain"/>
</dbReference>
<dbReference type="InterPro" id="IPR029055">
    <property type="entry name" value="Ntn_hydrolases_N"/>
</dbReference>
<evidence type="ECO:0000313" key="7">
    <source>
        <dbReference type="Proteomes" id="UP000253472"/>
    </source>
</evidence>
<dbReference type="PANTHER" id="PTHR45937:SF1">
    <property type="entry name" value="ASPARAGINE SYNTHETASE DOMAIN-CONTAINING PROTEIN 1"/>
    <property type="match status" value="1"/>
</dbReference>
<evidence type="ECO:0000256" key="2">
    <source>
        <dbReference type="ARBA" id="ARBA00022888"/>
    </source>
</evidence>
<feature type="domain" description="Asparagine synthetase" evidence="4">
    <location>
        <begin position="480"/>
        <end position="508"/>
    </location>
</feature>
<evidence type="ECO:0000259" key="5">
    <source>
        <dbReference type="Pfam" id="PF13537"/>
    </source>
</evidence>
<evidence type="ECO:0008006" key="8">
    <source>
        <dbReference type="Google" id="ProtNLM"/>
    </source>
</evidence>
<dbReference type="OrthoDB" id="10252281at2759"/>
<feature type="domain" description="Glutamine amidotransferase type-2" evidence="5">
    <location>
        <begin position="157"/>
        <end position="253"/>
    </location>
</feature>
<dbReference type="GO" id="GO:0004066">
    <property type="term" value="F:asparagine synthase (glutamine-hydrolyzing) activity"/>
    <property type="evidence" value="ECO:0007669"/>
    <property type="project" value="InterPro"/>
</dbReference>
<dbReference type="SUPFAM" id="SSF56235">
    <property type="entry name" value="N-terminal nucleophile aminohydrolases (Ntn hydrolases)"/>
    <property type="match status" value="1"/>
</dbReference>
<dbReference type="PANTHER" id="PTHR45937">
    <property type="entry name" value="ASPARAGINE SYNTHETASE DOMAIN-CONTAINING PROTEIN 1"/>
    <property type="match status" value="1"/>
</dbReference>
<protein>
    <recommendedName>
        <fullName evidence="8">Asparagine synthetase domain-containing protein</fullName>
    </recommendedName>
</protein>
<keyword evidence="2" id="KW-0061">Asparagine biosynthesis</keyword>
<dbReference type="Gene3D" id="3.60.20.10">
    <property type="entry name" value="Glutamine Phosphoribosylpyrophosphate, subunit 1, domain 1"/>
    <property type="match status" value="1"/>
</dbReference>
<name>A0A367XN19_9ASCO</name>
<evidence type="ECO:0000256" key="3">
    <source>
        <dbReference type="ARBA" id="ARBA00022962"/>
    </source>
</evidence>
<dbReference type="InterPro" id="IPR014729">
    <property type="entry name" value="Rossmann-like_a/b/a_fold"/>
</dbReference>
<dbReference type="InterPro" id="IPR001962">
    <property type="entry name" value="Asn_synthase"/>
</dbReference>
<reference evidence="6 7" key="1">
    <citation type="submission" date="2018-06" db="EMBL/GenBank/DDBJ databases">
        <title>Whole genome sequencing of Candida tropicalis (genome annotated by CSBL at Korea University).</title>
        <authorList>
            <person name="Ahn J."/>
        </authorList>
    </citation>
    <scope>NUCLEOTIDE SEQUENCE [LARGE SCALE GENOMIC DNA]</scope>
    <source>
        <strain evidence="6 7">ATCC 20962</strain>
    </source>
</reference>
<sequence>MCGILLKVFKGLTEVPSCIPQPLHTLDEKYQQWETLDQRTIQTFLDHGSKLSPLTQQQVYKLENLPLLRELNNELLKIKNNVKADPVVKQQQRDEIQRQIDAISKEEEVVMEKDDMDGLIYNVSTRGPDYSNYTQFTHAGYTFQSFLAILSLRQPFTRQPIIKDEFILQFNGELYNDECLNGNDTQFIIDKSHENLLDGSRNDAILKTLKYLDGEFAIILVDLVDDKVYFGRDSVGKRSLCYELTDEELIISSVSTVGFVDCKNEIYEYDLVTHSVTNHVLHDLPTYKPNDYTEEELVRQLYGQLKQSVFKRQDAIHPLDEEESDTSKLAVLFSGGLDCTIVAALICELLSKNPNSATIDLLTVGFENPRTNQKSGDGPDRQLALKSWFHLSKQFPRVNLQLIEVNVDYRSWFEHKQRVKSLMFPYNTEMDFSIAIAFYFASSYLPDLTTKVILSDKNVSWDEFIHDPTRHTTREPGYESRAKVLFSGLGADELFAGYSRHEAIFSSNKAIDNDDALYDELQESLNYDISIIHQRNLSRDDRVVSCWGKEMRYPYLDVEFINWVITNIPPQSKLKYTYIPHAKKKDKVVFTSVRKHILRQLAEYLSMPYVAQELKRAIQFGAKSAKLHIGDSKVKGTDSL</sequence>
<keyword evidence="1" id="KW-0028">Amino-acid biosynthesis</keyword>
<dbReference type="CDD" id="cd01991">
    <property type="entry name" value="Asn_synthase_B_C"/>
    <property type="match status" value="1"/>
</dbReference>
<dbReference type="Pfam" id="PF13537">
    <property type="entry name" value="GATase_7"/>
    <property type="match status" value="1"/>
</dbReference>